<feature type="compositionally biased region" description="Basic and acidic residues" evidence="1">
    <location>
        <begin position="94"/>
        <end position="114"/>
    </location>
</feature>
<dbReference type="AlphaFoldDB" id="A0A7R9CIV3"/>
<reference evidence="2" key="1">
    <citation type="submission" date="2020-11" db="EMBL/GenBank/DDBJ databases">
        <authorList>
            <person name="Tran Van P."/>
        </authorList>
    </citation>
    <scope>NUCLEOTIDE SEQUENCE</scope>
</reference>
<evidence type="ECO:0000313" key="2">
    <source>
        <dbReference type="EMBL" id="CAD7397308.1"/>
    </source>
</evidence>
<feature type="region of interest" description="Disordered" evidence="1">
    <location>
        <begin position="88"/>
        <end position="114"/>
    </location>
</feature>
<proteinExistence type="predicted"/>
<evidence type="ECO:0000256" key="1">
    <source>
        <dbReference type="SAM" id="MobiDB-lite"/>
    </source>
</evidence>
<organism evidence="2">
    <name type="scientific">Timema poppense</name>
    <name type="common">Walking stick</name>
    <dbReference type="NCBI Taxonomy" id="170557"/>
    <lineage>
        <taxon>Eukaryota</taxon>
        <taxon>Metazoa</taxon>
        <taxon>Ecdysozoa</taxon>
        <taxon>Arthropoda</taxon>
        <taxon>Hexapoda</taxon>
        <taxon>Insecta</taxon>
        <taxon>Pterygota</taxon>
        <taxon>Neoptera</taxon>
        <taxon>Polyneoptera</taxon>
        <taxon>Phasmatodea</taxon>
        <taxon>Timematodea</taxon>
        <taxon>Timematoidea</taxon>
        <taxon>Timematidae</taxon>
        <taxon>Timema</taxon>
    </lineage>
</organism>
<dbReference type="EMBL" id="OD000371">
    <property type="protein sequence ID" value="CAD7397308.1"/>
    <property type="molecule type" value="Genomic_DNA"/>
</dbReference>
<gene>
    <name evidence="2" type="ORF">TPSB3V08_LOCUS1088</name>
</gene>
<protein>
    <submittedName>
        <fullName evidence="2">Uncharacterized protein</fullName>
    </submittedName>
</protein>
<name>A0A7R9CIV3_TIMPO</name>
<accession>A0A7R9CIV3</accession>
<sequence>MIRDKLEMSSPNIKKRKTWDEGNMCAAVAAVKKKNWDHDFISEYLQEKENNGDPPFNSPAGINPVPIIQKNKTADQISHQGAAVLVAGSPHKNNVMDDRIRKEANGKKKKKSER</sequence>